<evidence type="ECO:0000313" key="2">
    <source>
        <dbReference type="EMBL" id="NML56668.1"/>
    </source>
</evidence>
<accession>A0A7Y0A510</accession>
<reference evidence="2 3" key="1">
    <citation type="submission" date="2020-04" db="EMBL/GenBank/DDBJ databases">
        <title>Chryseobacterium sp. RJ-7-14 sp. nov., isolated from Jeju soil.</title>
        <authorList>
            <person name="Dahal R.H."/>
            <person name="Chaudhary D.K."/>
        </authorList>
    </citation>
    <scope>NUCLEOTIDE SEQUENCE [LARGE SCALE GENOMIC DNA]</scope>
    <source>
        <strain evidence="2 3">RJ-7-14</strain>
    </source>
</reference>
<feature type="domain" description="Hemerythrin-like" evidence="1">
    <location>
        <begin position="34"/>
        <end position="117"/>
    </location>
</feature>
<dbReference type="Pfam" id="PF01814">
    <property type="entry name" value="Hemerythrin"/>
    <property type="match status" value="1"/>
</dbReference>
<dbReference type="EMBL" id="JABBGF010000001">
    <property type="protein sequence ID" value="NML56668.1"/>
    <property type="molecule type" value="Genomic_DNA"/>
</dbReference>
<sequence length="152" mass="18412">MKRNENLVPLSRDHHFGLQCCWKIRQGIKKDIPYERIKNYVADYWEKNLSRHFDIEDIVLPEVNNGSLQIQMEDEHRQIRKLIKSITQSGSRELLSDFADTLYKHIRFEERMIFPFLEAHLSGEELDTIGEHLLQFHRKEEDSYSYQDEFWK</sequence>
<protein>
    <submittedName>
        <fullName evidence="2">Hemerythrin domain-containing protein</fullName>
    </submittedName>
</protein>
<name>A0A7Y0A510_9FLAO</name>
<evidence type="ECO:0000313" key="3">
    <source>
        <dbReference type="Proteomes" id="UP000552615"/>
    </source>
</evidence>
<dbReference type="Gene3D" id="1.20.120.520">
    <property type="entry name" value="nmb1532 protein domain like"/>
    <property type="match status" value="1"/>
</dbReference>
<dbReference type="InterPro" id="IPR012312">
    <property type="entry name" value="Hemerythrin-like"/>
</dbReference>
<dbReference type="Proteomes" id="UP000552615">
    <property type="component" value="Unassembled WGS sequence"/>
</dbReference>
<organism evidence="2 3">
    <name type="scientific">Chryseobacterium cheonjiense</name>
    <dbReference type="NCBI Taxonomy" id="2728845"/>
    <lineage>
        <taxon>Bacteria</taxon>
        <taxon>Pseudomonadati</taxon>
        <taxon>Bacteroidota</taxon>
        <taxon>Flavobacteriia</taxon>
        <taxon>Flavobacteriales</taxon>
        <taxon>Weeksellaceae</taxon>
        <taxon>Chryseobacterium group</taxon>
        <taxon>Chryseobacterium</taxon>
    </lineage>
</organism>
<gene>
    <name evidence="2" type="ORF">HHL20_04850</name>
</gene>
<keyword evidence="3" id="KW-1185">Reference proteome</keyword>
<dbReference type="AlphaFoldDB" id="A0A7Y0A510"/>
<comment type="caution">
    <text evidence="2">The sequence shown here is derived from an EMBL/GenBank/DDBJ whole genome shotgun (WGS) entry which is preliminary data.</text>
</comment>
<proteinExistence type="predicted"/>
<dbReference type="RefSeq" id="WP_169230045.1">
    <property type="nucleotide sequence ID" value="NZ_JABBGF010000001.1"/>
</dbReference>
<evidence type="ECO:0000259" key="1">
    <source>
        <dbReference type="Pfam" id="PF01814"/>
    </source>
</evidence>